<feature type="transmembrane region" description="Helical" evidence="1">
    <location>
        <begin position="12"/>
        <end position="29"/>
    </location>
</feature>
<reference evidence="2" key="2">
    <citation type="journal article" date="2015" name="Data Brief">
        <title>Shoot transcriptome of the giant reed, Arundo donax.</title>
        <authorList>
            <person name="Barrero R.A."/>
            <person name="Guerrero F.D."/>
            <person name="Moolhuijzen P."/>
            <person name="Goolsby J.A."/>
            <person name="Tidwell J."/>
            <person name="Bellgard S.E."/>
            <person name="Bellgard M.I."/>
        </authorList>
    </citation>
    <scope>NUCLEOTIDE SEQUENCE</scope>
    <source>
        <tissue evidence="2">Shoot tissue taken approximately 20 cm above the soil surface</tissue>
    </source>
</reference>
<reference evidence="2" key="1">
    <citation type="submission" date="2014-09" db="EMBL/GenBank/DDBJ databases">
        <authorList>
            <person name="Magalhaes I.L.F."/>
            <person name="Oliveira U."/>
            <person name="Santos F.R."/>
            <person name="Vidigal T.H.D.A."/>
            <person name="Brescovit A.D."/>
            <person name="Santos A.J."/>
        </authorList>
    </citation>
    <scope>NUCLEOTIDE SEQUENCE</scope>
    <source>
        <tissue evidence="2">Shoot tissue taken approximately 20 cm above the soil surface</tissue>
    </source>
</reference>
<proteinExistence type="predicted"/>
<accession>A0A0A9D3D5</accession>
<dbReference type="AlphaFoldDB" id="A0A0A9D3D5"/>
<keyword evidence="1" id="KW-0812">Transmembrane</keyword>
<sequence length="53" mass="6251">MTTWHSRAEAFYFAMLMCFLIMFKVSITCKKEIIMLIVVNGTLTTQEQKDYHS</sequence>
<dbReference type="EMBL" id="GBRH01216697">
    <property type="protein sequence ID" value="JAD81198.1"/>
    <property type="molecule type" value="Transcribed_RNA"/>
</dbReference>
<evidence type="ECO:0000256" key="1">
    <source>
        <dbReference type="SAM" id="Phobius"/>
    </source>
</evidence>
<name>A0A0A9D3D5_ARUDO</name>
<keyword evidence="1" id="KW-1133">Transmembrane helix</keyword>
<evidence type="ECO:0000313" key="2">
    <source>
        <dbReference type="EMBL" id="JAD81198.1"/>
    </source>
</evidence>
<keyword evidence="1" id="KW-0472">Membrane</keyword>
<organism evidence="2">
    <name type="scientific">Arundo donax</name>
    <name type="common">Giant reed</name>
    <name type="synonym">Donax arundinaceus</name>
    <dbReference type="NCBI Taxonomy" id="35708"/>
    <lineage>
        <taxon>Eukaryota</taxon>
        <taxon>Viridiplantae</taxon>
        <taxon>Streptophyta</taxon>
        <taxon>Embryophyta</taxon>
        <taxon>Tracheophyta</taxon>
        <taxon>Spermatophyta</taxon>
        <taxon>Magnoliopsida</taxon>
        <taxon>Liliopsida</taxon>
        <taxon>Poales</taxon>
        <taxon>Poaceae</taxon>
        <taxon>PACMAD clade</taxon>
        <taxon>Arundinoideae</taxon>
        <taxon>Arundineae</taxon>
        <taxon>Arundo</taxon>
    </lineage>
</organism>
<protein>
    <submittedName>
        <fullName evidence="2">Uncharacterized protein</fullName>
    </submittedName>
</protein>